<evidence type="ECO:0000256" key="5">
    <source>
        <dbReference type="SAM" id="Phobius"/>
    </source>
</evidence>
<evidence type="ECO:0000259" key="6">
    <source>
        <dbReference type="PROSITE" id="PS50847"/>
    </source>
</evidence>
<keyword evidence="8" id="KW-1185">Reference proteome</keyword>
<dbReference type="AlphaFoldDB" id="I7JXM7"/>
<keyword evidence="5" id="KW-1133">Transmembrane helix</keyword>
<organism evidence="7 8">
    <name type="scientific">Lactobacillus pasteurii DSM 23907 = CRBIP 24.76</name>
    <dbReference type="NCBI Taxonomy" id="1423790"/>
    <lineage>
        <taxon>Bacteria</taxon>
        <taxon>Bacillati</taxon>
        <taxon>Bacillota</taxon>
        <taxon>Bacilli</taxon>
        <taxon>Lactobacillales</taxon>
        <taxon>Lactobacillaceae</taxon>
        <taxon>Lactobacillus</taxon>
    </lineage>
</organism>
<keyword evidence="4" id="KW-0572">Peptidoglycan-anchor</keyword>
<evidence type="ECO:0000313" key="8">
    <source>
        <dbReference type="Proteomes" id="UP000009311"/>
    </source>
</evidence>
<evidence type="ECO:0000256" key="3">
    <source>
        <dbReference type="ARBA" id="ARBA00022729"/>
    </source>
</evidence>
<feature type="domain" description="Gram-positive cocci surface proteins LPxTG" evidence="6">
    <location>
        <begin position="1"/>
        <end position="33"/>
    </location>
</feature>
<gene>
    <name evidence="7" type="ORF">BN53_01520</name>
</gene>
<evidence type="ECO:0000256" key="1">
    <source>
        <dbReference type="ARBA" id="ARBA00022512"/>
    </source>
</evidence>
<keyword evidence="1" id="KW-0134">Cell wall</keyword>
<keyword evidence="3" id="KW-0732">Signal</keyword>
<dbReference type="STRING" id="1423790.BN53_01520"/>
<keyword evidence="5" id="KW-0472">Membrane</keyword>
<keyword evidence="2" id="KW-0964">Secreted</keyword>
<proteinExistence type="predicted"/>
<protein>
    <submittedName>
        <fullName evidence="7">Lactobacillus pasteurii CRBIP 24.76 WGS project CAKD00000000 data, contig 12</fullName>
    </submittedName>
</protein>
<evidence type="ECO:0000256" key="4">
    <source>
        <dbReference type="ARBA" id="ARBA00023088"/>
    </source>
</evidence>
<dbReference type="PROSITE" id="PS50847">
    <property type="entry name" value="GRAM_POS_ANCHORING"/>
    <property type="match status" value="1"/>
</dbReference>
<feature type="transmembrane region" description="Helical" evidence="5">
    <location>
        <begin position="12"/>
        <end position="28"/>
    </location>
</feature>
<dbReference type="InterPro" id="IPR019931">
    <property type="entry name" value="LPXTG_anchor"/>
</dbReference>
<evidence type="ECO:0000256" key="2">
    <source>
        <dbReference type="ARBA" id="ARBA00022525"/>
    </source>
</evidence>
<name>I7JXM7_9LACO</name>
<keyword evidence="5" id="KW-0812">Transmembrane</keyword>
<dbReference type="Proteomes" id="UP000009311">
    <property type="component" value="Unassembled WGS sequence"/>
</dbReference>
<reference evidence="7 8" key="1">
    <citation type="submission" date="2012-06" db="EMBL/GenBank/DDBJ databases">
        <title>Draft Genome Sequence of Lactobacillus pasteurii CRBIP 24.76T.</title>
        <authorList>
            <person name="Cousin S."/>
            <person name="Bouchier C."/>
            <person name="Loux V."/>
            <person name="Ma L."/>
            <person name="Creno S."/>
            <person name="Bizet C."/>
            <person name="Clermont D."/>
        </authorList>
    </citation>
    <scope>NUCLEOTIDE SEQUENCE [LARGE SCALE GENOMIC DNA]</scope>
    <source>
        <strain evidence="8">CRBIP 24.76T</strain>
    </source>
</reference>
<dbReference type="NCBIfam" id="TIGR01167">
    <property type="entry name" value="LPXTG_anchor"/>
    <property type="match status" value="1"/>
</dbReference>
<sequence>MPQTGEKDSSLLSLIGLGMLAATGLYAGKRKRD</sequence>
<comment type="caution">
    <text evidence="7">The sequence shown here is derived from an EMBL/GenBank/DDBJ whole genome shotgun (WGS) entry which is preliminary data.</text>
</comment>
<dbReference type="Pfam" id="PF00746">
    <property type="entry name" value="Gram_pos_anchor"/>
    <property type="match status" value="1"/>
</dbReference>
<evidence type="ECO:0000313" key="7">
    <source>
        <dbReference type="EMBL" id="CCI84785.1"/>
    </source>
</evidence>
<dbReference type="EMBL" id="CAKD01000012">
    <property type="protein sequence ID" value="CCI84785.1"/>
    <property type="molecule type" value="Genomic_DNA"/>
</dbReference>
<accession>I7JXM7</accession>